<dbReference type="Gene3D" id="2.60.120.260">
    <property type="entry name" value="Galactose-binding domain-like"/>
    <property type="match status" value="1"/>
</dbReference>
<evidence type="ECO:0000313" key="2">
    <source>
        <dbReference type="Proteomes" id="UP000552954"/>
    </source>
</evidence>
<dbReference type="RefSeq" id="WP_171563626.1">
    <property type="nucleotide sequence ID" value="NZ_JABFCS010000002.1"/>
</dbReference>
<accession>A0A849KAF3</accession>
<dbReference type="Proteomes" id="UP000552954">
    <property type="component" value="Unassembled WGS sequence"/>
</dbReference>
<organism evidence="1 2">
    <name type="scientific">Ramlibacter montanisoli</name>
    <dbReference type="NCBI Taxonomy" id="2732512"/>
    <lineage>
        <taxon>Bacteria</taxon>
        <taxon>Pseudomonadati</taxon>
        <taxon>Pseudomonadota</taxon>
        <taxon>Betaproteobacteria</taxon>
        <taxon>Burkholderiales</taxon>
        <taxon>Comamonadaceae</taxon>
        <taxon>Ramlibacter</taxon>
    </lineage>
</organism>
<dbReference type="EMBL" id="JABFCS010000002">
    <property type="protein sequence ID" value="NNU45312.1"/>
    <property type="molecule type" value="Genomic_DNA"/>
</dbReference>
<comment type="caution">
    <text evidence="1">The sequence shown here is derived from an EMBL/GenBank/DDBJ whole genome shotgun (WGS) entry which is preliminary data.</text>
</comment>
<protein>
    <recommendedName>
        <fullName evidence="3">DUF1349 domain-containing protein</fullName>
    </recommendedName>
</protein>
<reference evidence="1 2" key="2">
    <citation type="submission" date="2020-06" db="EMBL/GenBank/DDBJ databases">
        <title>Ramlibacter rhizophilus sp. nov., isolated from rhizosphere soil of national flower Mugunghwa from South Korea.</title>
        <authorList>
            <person name="Zheng-Fei Y."/>
            <person name="Huan T."/>
        </authorList>
    </citation>
    <scope>NUCLEOTIDE SEQUENCE [LARGE SCALE GENOMIC DNA]</scope>
    <source>
        <strain evidence="1 2">B156</strain>
    </source>
</reference>
<dbReference type="AlphaFoldDB" id="A0A849KAF3"/>
<sequence length="188" mass="20673">MRSLKAGGQWLDAYGLWLAQHKESVPLLYNGSFDQAIEQDGFDWEFSRAPRSRAGVMVEQEVMARRGMVLGLDFTGRSFTAPIVRQYLFAAPGAYRLRGEYMASKLRSESGLTWSVVCTSGRKAVLVRSRPIQDTGGVWQPLEAEFTVPSDCGVVASLQLEPAAQFEAATGIKGRVAFDGFNLARTSN</sequence>
<proteinExistence type="predicted"/>
<reference evidence="1 2" key="1">
    <citation type="submission" date="2020-05" db="EMBL/GenBank/DDBJ databases">
        <authorList>
            <person name="Khan S.A."/>
            <person name="Jeon C.O."/>
            <person name="Chun B.H."/>
        </authorList>
    </citation>
    <scope>NUCLEOTIDE SEQUENCE [LARGE SCALE GENOMIC DNA]</scope>
    <source>
        <strain evidence="1 2">B156</strain>
    </source>
</reference>
<gene>
    <name evidence="1" type="ORF">HK415_22380</name>
</gene>
<evidence type="ECO:0000313" key="1">
    <source>
        <dbReference type="EMBL" id="NNU45312.1"/>
    </source>
</evidence>
<keyword evidence="2" id="KW-1185">Reference proteome</keyword>
<name>A0A849KAF3_9BURK</name>
<evidence type="ECO:0008006" key="3">
    <source>
        <dbReference type="Google" id="ProtNLM"/>
    </source>
</evidence>